<dbReference type="SUPFAM" id="SSF53254">
    <property type="entry name" value="Phosphoglycerate mutase-like"/>
    <property type="match status" value="1"/>
</dbReference>
<accession>A0A1B7L3C6</accession>
<dbReference type="Pfam" id="PF00328">
    <property type="entry name" value="His_Phos_2"/>
    <property type="match status" value="1"/>
</dbReference>
<reference evidence="5" key="1">
    <citation type="submission" date="2016-05" db="EMBL/GenBank/DDBJ databases">
        <authorList>
            <person name="Behera P."/>
            <person name="Vaishampayan P."/>
            <person name="Singh N."/>
            <person name="Raina V."/>
            <person name="Suar M."/>
            <person name="Pattnaik A."/>
            <person name="Rastogi G."/>
        </authorList>
    </citation>
    <scope>NUCLEOTIDE SEQUENCE [LARGE SCALE GENOMIC DNA]</scope>
    <source>
        <strain evidence="5">MP23</strain>
    </source>
</reference>
<proteinExistence type="inferred from homology"/>
<keyword evidence="5" id="KW-1185">Reference proteome</keyword>
<dbReference type="Gene3D" id="3.40.50.1240">
    <property type="entry name" value="Phosphoglycerate mutase-like"/>
    <property type="match status" value="2"/>
</dbReference>
<dbReference type="InterPro" id="IPR029033">
    <property type="entry name" value="His_PPase_superfam"/>
</dbReference>
<gene>
    <name evidence="4" type="ORF">A9B99_06170</name>
</gene>
<dbReference type="STRING" id="1691903.A9B99_06170"/>
<dbReference type="AlphaFoldDB" id="A0A1B7L3C6"/>
<dbReference type="InterPro" id="IPR050645">
    <property type="entry name" value="Histidine_acid_phosphatase"/>
</dbReference>
<dbReference type="PANTHER" id="PTHR11567:SF110">
    <property type="entry name" value="2-PHOSPHOXYLOSE PHOSPHATASE 1"/>
    <property type="match status" value="1"/>
</dbReference>
<dbReference type="GO" id="GO:0030288">
    <property type="term" value="C:outer membrane-bounded periplasmic space"/>
    <property type="evidence" value="ECO:0007669"/>
    <property type="project" value="TreeGrafter"/>
</dbReference>
<dbReference type="RefSeq" id="WP_064597348.1">
    <property type="nucleotide sequence ID" value="NZ_LYRP01000012.1"/>
</dbReference>
<dbReference type="PANTHER" id="PTHR11567">
    <property type="entry name" value="ACID PHOSPHATASE-RELATED"/>
    <property type="match status" value="1"/>
</dbReference>
<evidence type="ECO:0000256" key="2">
    <source>
        <dbReference type="ARBA" id="ARBA00022801"/>
    </source>
</evidence>
<comment type="caution">
    <text evidence="4">The sequence shown here is derived from an EMBL/GenBank/DDBJ whole genome shotgun (WGS) entry which is preliminary data.</text>
</comment>
<dbReference type="GO" id="GO:0050308">
    <property type="term" value="F:sugar-phosphatase activity"/>
    <property type="evidence" value="ECO:0007669"/>
    <property type="project" value="TreeGrafter"/>
</dbReference>
<name>A0A1B7L3C6_9ENTR</name>
<dbReference type="Proteomes" id="UP000078225">
    <property type="component" value="Unassembled WGS sequence"/>
</dbReference>
<comment type="similarity">
    <text evidence="1">Belongs to the histidine acid phosphatase family.</text>
</comment>
<evidence type="ECO:0000256" key="3">
    <source>
        <dbReference type="SAM" id="SignalP"/>
    </source>
</evidence>
<evidence type="ECO:0000313" key="4">
    <source>
        <dbReference type="EMBL" id="OAT76899.1"/>
    </source>
</evidence>
<dbReference type="InterPro" id="IPR000560">
    <property type="entry name" value="His_Pase_clade-2"/>
</dbReference>
<feature type="signal peptide" evidence="3">
    <location>
        <begin position="1"/>
        <end position="24"/>
    </location>
</feature>
<dbReference type="CDD" id="cd07061">
    <property type="entry name" value="HP_HAP_like"/>
    <property type="match status" value="1"/>
</dbReference>
<keyword evidence="2" id="KW-0378">Hydrolase</keyword>
<keyword evidence="3" id="KW-0732">Signal</keyword>
<sequence>MKKLTVNVLLLMMVSTSQIPVASAAQAPQYVLEKVVTLSRHGVRPQTDSASLQKATGQAWPEWTVPDGFLTGHGYMGVAQQGAYQLKQWLAQGLPLKEQQHCPTPGSVWVWAAPDQRTKATGMALVDGMFPGCGIAVHSASTPHDPLFDTLEMGLAHPDMAVVKQEVMARMGSPEEAAKRYQPAVDLLRQAVCTPDKDSCTFLDKPWKIKISDNGKVKLGGPVSAGATIGETIRLQYSENLPLEQVAFGHAASAEQVSALMALHAAKYDLVSDTPEYARHGGSILMRQLLNALTAGTQNPTSQTIHPALQRPLVMLVGHDTNIAQIQTMLGFNWQLPVYPRNDIPPGGSLNLARYKNTQTGEQLVRITFSARTLDQWRQLSPLNAQHPLPEAEFQAAWCKKTDVGTLCPLAEFVSHVRQQLVDDGKDVAVFK</sequence>
<protein>
    <submittedName>
        <fullName evidence="4">Acid phosphatase</fullName>
    </submittedName>
</protein>
<dbReference type="OrthoDB" id="395886at2"/>
<dbReference type="EMBL" id="LYRP01000012">
    <property type="protein sequence ID" value="OAT76899.1"/>
    <property type="molecule type" value="Genomic_DNA"/>
</dbReference>
<feature type="chain" id="PRO_5008596701" evidence="3">
    <location>
        <begin position="25"/>
        <end position="432"/>
    </location>
</feature>
<evidence type="ECO:0000256" key="1">
    <source>
        <dbReference type="ARBA" id="ARBA00005375"/>
    </source>
</evidence>
<organism evidence="4 5">
    <name type="scientific">Mangrovibacter phragmitis</name>
    <dbReference type="NCBI Taxonomy" id="1691903"/>
    <lineage>
        <taxon>Bacteria</taxon>
        <taxon>Pseudomonadati</taxon>
        <taxon>Pseudomonadota</taxon>
        <taxon>Gammaproteobacteria</taxon>
        <taxon>Enterobacterales</taxon>
        <taxon>Enterobacteriaceae</taxon>
        <taxon>Mangrovibacter</taxon>
    </lineage>
</organism>
<evidence type="ECO:0000313" key="5">
    <source>
        <dbReference type="Proteomes" id="UP000078225"/>
    </source>
</evidence>